<protein>
    <submittedName>
        <fullName evidence="2">Alkaline shock protein 23</fullName>
    </submittedName>
    <submittedName>
        <fullName evidence="3">Asp23/Gls24 family envelope stress response protein</fullName>
    </submittedName>
</protein>
<dbReference type="Pfam" id="PF03780">
    <property type="entry name" value="Asp23"/>
    <property type="match status" value="1"/>
</dbReference>
<evidence type="ECO:0000313" key="3">
    <source>
        <dbReference type="EMBL" id="QHC56531.1"/>
    </source>
</evidence>
<name>A0A162GE95_9MICO</name>
<sequence length="140" mass="14372">MAESTTATTTRSTSGTAAGRTVIEDSVIAKVAGIAAREVRGVHALGGGAARAIGAIRSAIGNDDRGQGVKVEVGERQVAADVTIVAEYPAPLQEVAENVRSAVAEAIQQIAGMEVAEINVTVQDVHIPEEDTQESDPRVA</sequence>
<dbReference type="Proteomes" id="UP000076717">
    <property type="component" value="Unassembled WGS sequence"/>
</dbReference>
<dbReference type="AlphaFoldDB" id="A0A162GE95"/>
<dbReference type="RefSeq" id="WP_068213601.1">
    <property type="nucleotide sequence ID" value="NZ_CP047186.1"/>
</dbReference>
<dbReference type="OrthoDB" id="9808942at2"/>
<evidence type="ECO:0000313" key="5">
    <source>
        <dbReference type="Proteomes" id="UP000465031"/>
    </source>
</evidence>
<accession>A0A162GE95</accession>
<reference evidence="2 4" key="1">
    <citation type="submission" date="2015-08" db="EMBL/GenBank/DDBJ databases">
        <title>Draft Genome Sequence of Rathayibacter sp. Strain VKM Ac-2596 Isolated from Leaf Gall Induced by Plant-Parasitic Nematodes.</title>
        <authorList>
            <person name="Vasilenko O.V."/>
            <person name="Starodumova I.P."/>
            <person name="Tarlachkov S.V."/>
            <person name="Dorofeeva L.V."/>
            <person name="Evtushenko L.I."/>
        </authorList>
    </citation>
    <scope>NUCLEOTIDE SEQUENCE [LARGE SCALE GENOMIC DNA]</scope>
    <source>
        <strain evidence="2 4">VKM Ac-2596</strain>
    </source>
</reference>
<dbReference type="EMBL" id="LIIN01000216">
    <property type="protein sequence ID" value="KZX19759.1"/>
    <property type="molecule type" value="Genomic_DNA"/>
</dbReference>
<keyword evidence="4" id="KW-1185">Reference proteome</keyword>
<proteinExistence type="inferred from homology"/>
<organism evidence="2 4">
    <name type="scientific">Rathayibacter tanaceti</name>
    <dbReference type="NCBI Taxonomy" id="1671680"/>
    <lineage>
        <taxon>Bacteria</taxon>
        <taxon>Bacillati</taxon>
        <taxon>Actinomycetota</taxon>
        <taxon>Actinomycetes</taxon>
        <taxon>Micrococcales</taxon>
        <taxon>Microbacteriaceae</taxon>
        <taxon>Rathayibacter</taxon>
    </lineage>
</organism>
<dbReference type="PANTHER" id="PTHR34297">
    <property type="entry name" value="HYPOTHETICAL CYTOSOLIC PROTEIN-RELATED"/>
    <property type="match status" value="1"/>
</dbReference>
<dbReference type="KEGG" id="rte:GSU10_13430"/>
<evidence type="ECO:0000313" key="2">
    <source>
        <dbReference type="EMBL" id="KZX19759.1"/>
    </source>
</evidence>
<dbReference type="EMBL" id="CP047186">
    <property type="protein sequence ID" value="QHC56531.1"/>
    <property type="molecule type" value="Genomic_DNA"/>
</dbReference>
<dbReference type="PANTHER" id="PTHR34297:SF3">
    <property type="entry name" value="ALKALINE SHOCK PROTEIN 23"/>
    <property type="match status" value="1"/>
</dbReference>
<dbReference type="InterPro" id="IPR005531">
    <property type="entry name" value="Asp23"/>
</dbReference>
<gene>
    <name evidence="2" type="ORF">ACH61_03141</name>
    <name evidence="3" type="ORF">GSU10_13430</name>
</gene>
<comment type="similarity">
    <text evidence="1">Belongs to the asp23 family.</text>
</comment>
<reference evidence="3" key="2">
    <citation type="submission" date="2019-12" db="EMBL/GenBank/DDBJ databases">
        <title>Complete and Draft Genome Sequences of New Strains and Members of Some Known Species of the Genus Rathayibacter isolated from Plants.</title>
        <authorList>
            <person name="Tarlachkov S.V."/>
            <person name="Starodumova I.P."/>
            <person name="Dorofeeva L.V."/>
            <person name="Prisyazhnaya N.V."/>
            <person name="Leyn S.A."/>
            <person name="Zlamal J.E."/>
            <person name="Elane M.L."/>
            <person name="Osterman A.L."/>
            <person name="Nadler S.A."/>
            <person name="Subbotin S.A."/>
            <person name="Evtushenko L.I."/>
        </authorList>
    </citation>
    <scope>NUCLEOTIDE SEQUENCE</scope>
    <source>
        <strain evidence="3">VKM Ac-2761</strain>
    </source>
</reference>
<reference evidence="5" key="3">
    <citation type="submission" date="2019-12" db="EMBL/GenBank/DDBJ databases">
        <title>Complete and draft genome sequences of new strains and members of some known species of the genus Rathayibacter isolated from plants.</title>
        <authorList>
            <person name="Tarlachkov S.V."/>
            <person name="Starodumova I.P."/>
            <person name="Dorofeeva L.V."/>
            <person name="Prisyazhnaya N.V."/>
            <person name="Leyn S."/>
            <person name="Zlamal J."/>
            <person name="Elan M."/>
            <person name="Osterman A.L."/>
            <person name="Nadler S."/>
            <person name="Subbotin S.A."/>
            <person name="Evtushenko L.I."/>
        </authorList>
    </citation>
    <scope>NUCLEOTIDE SEQUENCE [LARGE SCALE GENOMIC DNA]</scope>
    <source>
        <strain evidence="5">VKM Ac-2761</strain>
    </source>
</reference>
<dbReference type="Proteomes" id="UP000465031">
    <property type="component" value="Chromosome"/>
</dbReference>
<evidence type="ECO:0000313" key="4">
    <source>
        <dbReference type="Proteomes" id="UP000076717"/>
    </source>
</evidence>
<evidence type="ECO:0000256" key="1">
    <source>
        <dbReference type="ARBA" id="ARBA00005721"/>
    </source>
</evidence>